<dbReference type="EMBL" id="JH159152">
    <property type="protein sequence ID" value="EGZ22948.1"/>
    <property type="molecule type" value="Genomic_DNA"/>
</dbReference>
<reference evidence="1 2" key="1">
    <citation type="journal article" date="2006" name="Science">
        <title>Phytophthora genome sequences uncover evolutionary origins and mechanisms of pathogenesis.</title>
        <authorList>
            <person name="Tyler B.M."/>
            <person name="Tripathy S."/>
            <person name="Zhang X."/>
            <person name="Dehal P."/>
            <person name="Jiang R.H."/>
            <person name="Aerts A."/>
            <person name="Arredondo F.D."/>
            <person name="Baxter L."/>
            <person name="Bensasson D."/>
            <person name="Beynon J.L."/>
            <person name="Chapman J."/>
            <person name="Damasceno C.M."/>
            <person name="Dorrance A.E."/>
            <person name="Dou D."/>
            <person name="Dickerman A.W."/>
            <person name="Dubchak I.L."/>
            <person name="Garbelotto M."/>
            <person name="Gijzen M."/>
            <person name="Gordon S.G."/>
            <person name="Govers F."/>
            <person name="Grunwald N.J."/>
            <person name="Huang W."/>
            <person name="Ivors K.L."/>
            <person name="Jones R.W."/>
            <person name="Kamoun S."/>
            <person name="Krampis K."/>
            <person name="Lamour K.H."/>
            <person name="Lee M.K."/>
            <person name="McDonald W.H."/>
            <person name="Medina M."/>
            <person name="Meijer H.J."/>
            <person name="Nordberg E.K."/>
            <person name="Maclean D.J."/>
            <person name="Ospina-Giraldo M.D."/>
            <person name="Morris P.F."/>
            <person name="Phuntumart V."/>
            <person name="Putnam N.H."/>
            <person name="Rash S."/>
            <person name="Rose J.K."/>
            <person name="Sakihama Y."/>
            <person name="Salamov A.A."/>
            <person name="Savidor A."/>
            <person name="Scheuring C.F."/>
            <person name="Smith B.M."/>
            <person name="Sobral B.W."/>
            <person name="Terry A."/>
            <person name="Torto-Alalibo T.A."/>
            <person name="Win J."/>
            <person name="Xu Z."/>
            <person name="Zhang H."/>
            <person name="Grigoriev I.V."/>
            <person name="Rokhsar D.S."/>
            <person name="Boore J.L."/>
        </authorList>
    </citation>
    <scope>NUCLEOTIDE SEQUENCE [LARGE SCALE GENOMIC DNA]</scope>
    <source>
        <strain evidence="1 2">P6497</strain>
    </source>
</reference>
<sequence length="138" mass="15224">MALTLTLTSASLVLLDQREGDALLQLGPLVSSFLGPSPHLSLSEACALSSTSLLDWMWSRSCTSVGGRRAGWRLSNYLRSGPLYHRWQFCVLSGNGGHRLGYGRDRPPAVRQSARGLLLEDQLFEDELTEQSLNFSED</sequence>
<dbReference type="AlphaFoldDB" id="G4YRX1"/>
<dbReference type="Proteomes" id="UP000002640">
    <property type="component" value="Unassembled WGS sequence"/>
</dbReference>
<organism evidence="1 2">
    <name type="scientific">Phytophthora sojae (strain P6497)</name>
    <name type="common">Soybean stem and root rot agent</name>
    <name type="synonym">Phytophthora megasperma f. sp. glycines</name>
    <dbReference type="NCBI Taxonomy" id="1094619"/>
    <lineage>
        <taxon>Eukaryota</taxon>
        <taxon>Sar</taxon>
        <taxon>Stramenopiles</taxon>
        <taxon>Oomycota</taxon>
        <taxon>Peronosporomycetes</taxon>
        <taxon>Peronosporales</taxon>
        <taxon>Peronosporaceae</taxon>
        <taxon>Phytophthora</taxon>
    </lineage>
</organism>
<dbReference type="RefSeq" id="XP_009518236.1">
    <property type="nucleotide sequence ID" value="XM_009519941.1"/>
</dbReference>
<name>G4YRX1_PHYSP</name>
<dbReference type="InParanoid" id="G4YRX1"/>
<accession>G4YRX1</accession>
<gene>
    <name evidence="1" type="ORF">PHYSODRAFT_324223</name>
</gene>
<dbReference type="KEGG" id="psoj:PHYSODRAFT_324223"/>
<proteinExistence type="predicted"/>
<protein>
    <submittedName>
        <fullName evidence="1">Uncharacterized protein</fullName>
    </submittedName>
</protein>
<keyword evidence="2" id="KW-1185">Reference proteome</keyword>
<evidence type="ECO:0000313" key="1">
    <source>
        <dbReference type="EMBL" id="EGZ22948.1"/>
    </source>
</evidence>
<evidence type="ECO:0000313" key="2">
    <source>
        <dbReference type="Proteomes" id="UP000002640"/>
    </source>
</evidence>
<dbReference type="GeneID" id="20645089"/>